<keyword evidence="6" id="KW-0906">Nuclear pore complex</keyword>
<dbReference type="EMBL" id="MU006040">
    <property type="protein sequence ID" value="KAF2857502.1"/>
    <property type="molecule type" value="Genomic_DNA"/>
</dbReference>
<dbReference type="GO" id="GO:0000055">
    <property type="term" value="P:ribosomal large subunit export from nucleus"/>
    <property type="evidence" value="ECO:0007669"/>
    <property type="project" value="InterPro"/>
</dbReference>
<evidence type="ECO:0000256" key="1">
    <source>
        <dbReference type="ARBA" id="ARBA00004567"/>
    </source>
</evidence>
<organism evidence="9 10">
    <name type="scientific">Piedraia hortae CBS 480.64</name>
    <dbReference type="NCBI Taxonomy" id="1314780"/>
    <lineage>
        <taxon>Eukaryota</taxon>
        <taxon>Fungi</taxon>
        <taxon>Dikarya</taxon>
        <taxon>Ascomycota</taxon>
        <taxon>Pezizomycotina</taxon>
        <taxon>Dothideomycetes</taxon>
        <taxon>Dothideomycetidae</taxon>
        <taxon>Capnodiales</taxon>
        <taxon>Piedraiaceae</taxon>
        <taxon>Piedraia</taxon>
    </lineage>
</organism>
<accession>A0A6A7BQX1</accession>
<comment type="subcellular location">
    <subcellularLocation>
        <location evidence="1">Nucleus</location>
        <location evidence="1">Nuclear pore complex</location>
    </subcellularLocation>
</comment>
<evidence type="ECO:0008006" key="11">
    <source>
        <dbReference type="Google" id="ProtNLM"/>
    </source>
</evidence>
<evidence type="ECO:0000256" key="5">
    <source>
        <dbReference type="ARBA" id="ARBA00023010"/>
    </source>
</evidence>
<reference evidence="9" key="1">
    <citation type="journal article" date="2020" name="Stud. Mycol.">
        <title>101 Dothideomycetes genomes: a test case for predicting lifestyles and emergence of pathogens.</title>
        <authorList>
            <person name="Haridas S."/>
            <person name="Albert R."/>
            <person name="Binder M."/>
            <person name="Bloem J."/>
            <person name="Labutti K."/>
            <person name="Salamov A."/>
            <person name="Andreopoulos B."/>
            <person name="Baker S."/>
            <person name="Barry K."/>
            <person name="Bills G."/>
            <person name="Bluhm B."/>
            <person name="Cannon C."/>
            <person name="Castanera R."/>
            <person name="Culley D."/>
            <person name="Daum C."/>
            <person name="Ezra D."/>
            <person name="Gonzalez J."/>
            <person name="Henrissat B."/>
            <person name="Kuo A."/>
            <person name="Liang C."/>
            <person name="Lipzen A."/>
            <person name="Lutzoni F."/>
            <person name="Magnuson J."/>
            <person name="Mondo S."/>
            <person name="Nolan M."/>
            <person name="Ohm R."/>
            <person name="Pangilinan J."/>
            <person name="Park H.-J."/>
            <person name="Ramirez L."/>
            <person name="Alfaro M."/>
            <person name="Sun H."/>
            <person name="Tritt A."/>
            <person name="Yoshinaga Y."/>
            <person name="Zwiers L.-H."/>
            <person name="Turgeon B."/>
            <person name="Goodwin S."/>
            <person name="Spatafora J."/>
            <person name="Crous P."/>
            <person name="Grigoriev I."/>
        </authorList>
    </citation>
    <scope>NUCLEOTIDE SEQUENCE</scope>
    <source>
        <strain evidence="9">CBS 480.64</strain>
    </source>
</reference>
<name>A0A6A7BQX1_9PEZI</name>
<keyword evidence="5" id="KW-0811">Translocation</keyword>
<dbReference type="GO" id="GO:0005643">
    <property type="term" value="C:nuclear pore"/>
    <property type="evidence" value="ECO:0007669"/>
    <property type="project" value="UniProtKB-SubCell"/>
</dbReference>
<evidence type="ECO:0000256" key="2">
    <source>
        <dbReference type="ARBA" id="ARBA00022448"/>
    </source>
</evidence>
<proteinExistence type="predicted"/>
<keyword evidence="7" id="KW-0539">Nucleus</keyword>
<dbReference type="Proteomes" id="UP000799421">
    <property type="component" value="Unassembled WGS sequence"/>
</dbReference>
<evidence type="ECO:0000256" key="8">
    <source>
        <dbReference type="SAM" id="MobiDB-lite"/>
    </source>
</evidence>
<feature type="region of interest" description="Disordered" evidence="8">
    <location>
        <begin position="475"/>
        <end position="501"/>
    </location>
</feature>
<keyword evidence="2" id="KW-0813">Transport</keyword>
<feature type="compositionally biased region" description="Basic and acidic residues" evidence="8">
    <location>
        <begin position="659"/>
        <end position="680"/>
    </location>
</feature>
<dbReference type="GO" id="GO:0006406">
    <property type="term" value="P:mRNA export from nucleus"/>
    <property type="evidence" value="ECO:0007669"/>
    <property type="project" value="TreeGrafter"/>
</dbReference>
<feature type="region of interest" description="Disordered" evidence="8">
    <location>
        <begin position="652"/>
        <end position="709"/>
    </location>
</feature>
<evidence type="ECO:0000256" key="3">
    <source>
        <dbReference type="ARBA" id="ARBA00022816"/>
    </source>
</evidence>
<sequence>MKVLARDPSWLARPSPGFNFFHAVPKQSSGSLAVEKEEPTPTPHRTLAVRGSEIFVAVGREIRWADVNTLKDVEDDAFRVLKTPVSREITQLTISPSGEMMAILTDHTCHVAILPPSSRLHCGEYGEVKLRVFQLGPTVHVLEQGALVSALWHPMAPTGEGLVTVTRDAGVRVWELDARNRASFDEPTLAVDLRKLGNGALDCGTSRFGVSKGYSPDSVAMEVAGAAFGGTEGWEGMTLWVAMSEGDVYALCPVLPSRWVGELEGLRGDVLDGDVALWIEEVESQDAIGGVYRRPEFGMARLQGPFYLGREVDGEVTDISVIPPSNELSIGVVCLATNAGKVHIYLDLEGIEPEWLSTPAADEKELILFEMVSVPTTKTSYPKILPSPSRYSFLITTPSTIASISLTPWITLLEKELSSPPTPGSSLRLSTLLSAHTTARKLISSEGITSSTLLSTPALGTIIIATTNSGPLYAELSPSPPSPPAQVSRGTTSIPPPRQSYLPPQTFYTNTTLPSLTQSDTYKSLTRLDNRIRFSPATLSVILDAHRILAGETRLLGLAAAEVFRVCDRCVVELKELVRRGGGIEEGALVLAQDREIKQRVEGVARKSRVLEERVSKLGEKVARVGRQGRGLSKREERFGEEVGMLVRELGVDVSGEGGGDHNQEKGGKDKEGETNKEDENTQPSGKKRGIDGRNVTKSPHKSRGENSFVTRYENAKTMEKTLVELAEKAGKEEKETVMPPLPSPFRKRQVEAVWELLDREAALVEGVGRRLRELREGCL</sequence>
<keyword evidence="4" id="KW-0653">Protein transport</keyword>
<dbReference type="GO" id="GO:0017056">
    <property type="term" value="F:structural constituent of nuclear pore"/>
    <property type="evidence" value="ECO:0007669"/>
    <property type="project" value="InterPro"/>
</dbReference>
<dbReference type="GO" id="GO:0006606">
    <property type="term" value="P:protein import into nucleus"/>
    <property type="evidence" value="ECO:0007669"/>
    <property type="project" value="TreeGrafter"/>
</dbReference>
<dbReference type="InterPro" id="IPR037700">
    <property type="entry name" value="NUP88/NUP82"/>
</dbReference>
<gene>
    <name evidence="9" type="ORF">K470DRAFT_260758</name>
</gene>
<keyword evidence="10" id="KW-1185">Reference proteome</keyword>
<evidence type="ECO:0000256" key="7">
    <source>
        <dbReference type="ARBA" id="ARBA00023242"/>
    </source>
</evidence>
<dbReference type="PANTHER" id="PTHR13257">
    <property type="entry name" value="NUCLEOPORIN NUP84-RELATED"/>
    <property type="match status" value="1"/>
</dbReference>
<evidence type="ECO:0000313" key="10">
    <source>
        <dbReference type="Proteomes" id="UP000799421"/>
    </source>
</evidence>
<evidence type="ECO:0000256" key="6">
    <source>
        <dbReference type="ARBA" id="ARBA00023132"/>
    </source>
</evidence>
<evidence type="ECO:0000313" key="9">
    <source>
        <dbReference type="EMBL" id="KAF2857502.1"/>
    </source>
</evidence>
<dbReference type="OrthoDB" id="341482at2759"/>
<protein>
    <recommendedName>
        <fullName evidence="11">WD40 repeat-like protein</fullName>
    </recommendedName>
</protein>
<dbReference type="GO" id="GO:0000056">
    <property type="term" value="P:ribosomal small subunit export from nucleus"/>
    <property type="evidence" value="ECO:0007669"/>
    <property type="project" value="InterPro"/>
</dbReference>
<dbReference type="PANTHER" id="PTHR13257:SF0">
    <property type="entry name" value="NUCLEAR PORE COMPLEX PROTEIN NUP88"/>
    <property type="match status" value="1"/>
</dbReference>
<evidence type="ECO:0000256" key="4">
    <source>
        <dbReference type="ARBA" id="ARBA00022927"/>
    </source>
</evidence>
<keyword evidence="3" id="KW-0509">mRNA transport</keyword>
<dbReference type="AlphaFoldDB" id="A0A6A7BQX1"/>